<evidence type="ECO:0000256" key="1">
    <source>
        <dbReference type="ARBA" id="ARBA00022679"/>
    </source>
</evidence>
<dbReference type="GO" id="GO:0009401">
    <property type="term" value="P:phosphoenolpyruvate-dependent sugar phosphotransferase system"/>
    <property type="evidence" value="ECO:0007669"/>
    <property type="project" value="InterPro"/>
</dbReference>
<keyword evidence="1" id="KW-0808">Transferase</keyword>
<evidence type="ECO:0000313" key="4">
    <source>
        <dbReference type="Proteomes" id="UP000183926"/>
    </source>
</evidence>
<dbReference type="GO" id="GO:0016740">
    <property type="term" value="F:transferase activity"/>
    <property type="evidence" value="ECO:0007669"/>
    <property type="project" value="UniProtKB-KW"/>
</dbReference>
<organism evidence="3 4">
    <name type="scientific">Nitrosomonas eutropha</name>
    <dbReference type="NCBI Taxonomy" id="916"/>
    <lineage>
        <taxon>Bacteria</taxon>
        <taxon>Pseudomonadati</taxon>
        <taxon>Pseudomonadota</taxon>
        <taxon>Betaproteobacteria</taxon>
        <taxon>Nitrosomonadales</taxon>
        <taxon>Nitrosomonadaceae</taxon>
        <taxon>Nitrosomonas</taxon>
    </lineage>
</organism>
<protein>
    <submittedName>
        <fullName evidence="3">PTS system, ascorbate-specific IIA component</fullName>
    </submittedName>
</protein>
<evidence type="ECO:0000259" key="2">
    <source>
        <dbReference type="PROSITE" id="PS51096"/>
    </source>
</evidence>
<dbReference type="PANTHER" id="PTHR33799">
    <property type="entry name" value="PTS PERMEASE-RELATED-RELATED"/>
    <property type="match status" value="1"/>
</dbReference>
<dbReference type="GO" id="GO:0016020">
    <property type="term" value="C:membrane"/>
    <property type="evidence" value="ECO:0007669"/>
    <property type="project" value="InterPro"/>
</dbReference>
<dbReference type="SUPFAM" id="SSF53062">
    <property type="entry name" value="PTS system fructose IIA component-like"/>
    <property type="match status" value="1"/>
</dbReference>
<feature type="domain" description="PTS EIIA type-4" evidence="2">
    <location>
        <begin position="1"/>
        <end position="123"/>
    </location>
</feature>
<name>A0A1I7IQX0_9PROT</name>
<proteinExistence type="predicted"/>
<gene>
    <name evidence="3" type="ORF">SAMN05216339_11044</name>
</gene>
<dbReference type="PROSITE" id="PS51096">
    <property type="entry name" value="PTS_EIIA_TYPE_4"/>
    <property type="match status" value="1"/>
</dbReference>
<accession>A0A1I7IQX0</accession>
<dbReference type="PANTHER" id="PTHR33799:SF1">
    <property type="entry name" value="PTS SYSTEM MANNOSE-SPECIFIC EIIAB COMPONENT-RELATED"/>
    <property type="match status" value="1"/>
</dbReference>
<dbReference type="Pfam" id="PF03610">
    <property type="entry name" value="EIIA-man"/>
    <property type="match status" value="1"/>
</dbReference>
<dbReference type="InterPro" id="IPR004701">
    <property type="entry name" value="PTS_EIIA_man-typ"/>
</dbReference>
<sequence>MIGILIIAHEQLGASLIDCVIHILGERPPLLLNYIVSPAADPDTEAIKLQAVLKQMDQGDGVLILTDVLGATPANIAYKLIQSEQVECLAGLNLPMLLRAVQYQHIPLLQLIDKVLTGGRESILQISQETGNAN</sequence>
<dbReference type="AlphaFoldDB" id="A0A1I7IQX0"/>
<reference evidence="3 4" key="1">
    <citation type="submission" date="2016-10" db="EMBL/GenBank/DDBJ databases">
        <authorList>
            <person name="de Groot N.N."/>
        </authorList>
    </citation>
    <scope>NUCLEOTIDE SEQUENCE [LARGE SCALE GENOMIC DNA]</scope>
    <source>
        <strain evidence="3 4">Nm24</strain>
    </source>
</reference>
<dbReference type="RefSeq" id="WP_074929119.1">
    <property type="nucleotide sequence ID" value="NZ_FPBL01000010.1"/>
</dbReference>
<dbReference type="Gene3D" id="3.40.50.510">
    <property type="entry name" value="Phosphotransferase system, mannose-type IIA component"/>
    <property type="match status" value="1"/>
</dbReference>
<dbReference type="EMBL" id="FPBL01000010">
    <property type="protein sequence ID" value="SFU75342.1"/>
    <property type="molecule type" value="Genomic_DNA"/>
</dbReference>
<dbReference type="InterPro" id="IPR051471">
    <property type="entry name" value="Bacterial_PTS_sugar_comp"/>
</dbReference>
<dbReference type="Proteomes" id="UP000183926">
    <property type="component" value="Unassembled WGS sequence"/>
</dbReference>
<dbReference type="InterPro" id="IPR036662">
    <property type="entry name" value="PTS_EIIA_man-typ_sf"/>
</dbReference>
<evidence type="ECO:0000313" key="3">
    <source>
        <dbReference type="EMBL" id="SFU75342.1"/>
    </source>
</evidence>
<dbReference type="OrthoDB" id="8795346at2"/>